<dbReference type="CDD" id="cd17535">
    <property type="entry name" value="REC_NarL-like"/>
    <property type="match status" value="1"/>
</dbReference>
<dbReference type="CDD" id="cd06170">
    <property type="entry name" value="LuxR_C_like"/>
    <property type="match status" value="1"/>
</dbReference>
<evidence type="ECO:0000256" key="1">
    <source>
        <dbReference type="ARBA" id="ARBA00022553"/>
    </source>
</evidence>
<feature type="domain" description="Response regulatory" evidence="5">
    <location>
        <begin position="4"/>
        <end position="119"/>
    </location>
</feature>
<reference evidence="6" key="1">
    <citation type="submission" date="2020-12" db="EMBL/GenBank/DDBJ databases">
        <title>Bacterial taxonomy.</title>
        <authorList>
            <person name="Pan X."/>
        </authorList>
    </citation>
    <scope>NUCLEOTIDE SEQUENCE</scope>
    <source>
        <strain evidence="6">KCTC 52957</strain>
    </source>
</reference>
<evidence type="ECO:0000313" key="6">
    <source>
        <dbReference type="EMBL" id="MBJ3762102.1"/>
    </source>
</evidence>
<dbReference type="InterPro" id="IPR000792">
    <property type="entry name" value="Tscrpt_reg_LuxR_C"/>
</dbReference>
<dbReference type="PRINTS" id="PR00038">
    <property type="entry name" value="HTHLUXR"/>
</dbReference>
<dbReference type="Proteomes" id="UP000642488">
    <property type="component" value="Unassembled WGS sequence"/>
</dbReference>
<gene>
    <name evidence="6" type="ORF">ILP92_05010</name>
</gene>
<dbReference type="PROSITE" id="PS50110">
    <property type="entry name" value="RESPONSE_REGULATORY"/>
    <property type="match status" value="1"/>
</dbReference>
<dbReference type="InterPro" id="IPR016032">
    <property type="entry name" value="Sig_transdc_resp-reg_C-effctor"/>
</dbReference>
<organism evidence="6 7">
    <name type="scientific">Palleronia pontilimi</name>
    <dbReference type="NCBI Taxonomy" id="1964209"/>
    <lineage>
        <taxon>Bacteria</taxon>
        <taxon>Pseudomonadati</taxon>
        <taxon>Pseudomonadota</taxon>
        <taxon>Alphaproteobacteria</taxon>
        <taxon>Rhodobacterales</taxon>
        <taxon>Roseobacteraceae</taxon>
        <taxon>Palleronia</taxon>
    </lineage>
</organism>
<accession>A0A934IFC8</accession>
<dbReference type="GO" id="GO:0000160">
    <property type="term" value="P:phosphorelay signal transduction system"/>
    <property type="evidence" value="ECO:0007669"/>
    <property type="project" value="InterPro"/>
</dbReference>
<proteinExistence type="predicted"/>
<keyword evidence="1 3" id="KW-0597">Phosphoprotein</keyword>
<feature type="domain" description="HTH luxR-type" evidence="4">
    <location>
        <begin position="145"/>
        <end position="210"/>
    </location>
</feature>
<dbReference type="SUPFAM" id="SSF46894">
    <property type="entry name" value="C-terminal effector domain of the bipartite response regulators"/>
    <property type="match status" value="1"/>
</dbReference>
<dbReference type="SMART" id="SM00421">
    <property type="entry name" value="HTH_LUXR"/>
    <property type="match status" value="1"/>
</dbReference>
<keyword evidence="2" id="KW-0238">DNA-binding</keyword>
<dbReference type="AlphaFoldDB" id="A0A934IFC8"/>
<name>A0A934IFC8_9RHOB</name>
<dbReference type="InterPro" id="IPR039420">
    <property type="entry name" value="WalR-like"/>
</dbReference>
<evidence type="ECO:0000313" key="7">
    <source>
        <dbReference type="Proteomes" id="UP000642488"/>
    </source>
</evidence>
<comment type="caution">
    <text evidence="6">The sequence shown here is derived from an EMBL/GenBank/DDBJ whole genome shotgun (WGS) entry which is preliminary data.</text>
</comment>
<sequence>MTIRILVADDHPIFRDGLVTSLEETGEFRVVATASSADEAVRLADQKRPDIALLDMSMPGGGLNAVKRVAAAGTAGQVAMLTVSEKDENVATALRNGAIAYILKGVSARELRSVLKGVARGEAHISPELASKVLTFMSSSGPAQIASPLDDLTKREEDILKLVAQGLSNKEAAAALNLQEKTVKHYMTTIMGKLHARNRVEAALIAHKAWGSDDDGGA</sequence>
<dbReference type="SMART" id="SM00448">
    <property type="entry name" value="REC"/>
    <property type="match status" value="1"/>
</dbReference>
<protein>
    <submittedName>
        <fullName evidence="6">Response regulator transcription factor</fullName>
    </submittedName>
</protein>
<dbReference type="GO" id="GO:0003677">
    <property type="term" value="F:DNA binding"/>
    <property type="evidence" value="ECO:0007669"/>
    <property type="project" value="UniProtKB-KW"/>
</dbReference>
<evidence type="ECO:0000256" key="2">
    <source>
        <dbReference type="ARBA" id="ARBA00023125"/>
    </source>
</evidence>
<dbReference type="Pfam" id="PF00196">
    <property type="entry name" value="GerE"/>
    <property type="match status" value="1"/>
</dbReference>
<dbReference type="PROSITE" id="PS50043">
    <property type="entry name" value="HTH_LUXR_2"/>
    <property type="match status" value="1"/>
</dbReference>
<keyword evidence="7" id="KW-1185">Reference proteome</keyword>
<evidence type="ECO:0000256" key="3">
    <source>
        <dbReference type="PROSITE-ProRule" id="PRU00169"/>
    </source>
</evidence>
<dbReference type="RefSeq" id="WP_198915259.1">
    <property type="nucleotide sequence ID" value="NZ_JAEKPD010000002.1"/>
</dbReference>
<dbReference type="GO" id="GO:0006355">
    <property type="term" value="P:regulation of DNA-templated transcription"/>
    <property type="evidence" value="ECO:0007669"/>
    <property type="project" value="InterPro"/>
</dbReference>
<dbReference type="SUPFAM" id="SSF52172">
    <property type="entry name" value="CheY-like"/>
    <property type="match status" value="1"/>
</dbReference>
<dbReference type="Gene3D" id="3.40.50.2300">
    <property type="match status" value="1"/>
</dbReference>
<feature type="modified residue" description="4-aspartylphosphate" evidence="3">
    <location>
        <position position="55"/>
    </location>
</feature>
<evidence type="ECO:0000259" key="5">
    <source>
        <dbReference type="PROSITE" id="PS50110"/>
    </source>
</evidence>
<dbReference type="EMBL" id="JAEKPD010000002">
    <property type="protein sequence ID" value="MBJ3762102.1"/>
    <property type="molecule type" value="Genomic_DNA"/>
</dbReference>
<evidence type="ECO:0000259" key="4">
    <source>
        <dbReference type="PROSITE" id="PS50043"/>
    </source>
</evidence>
<dbReference type="InterPro" id="IPR001789">
    <property type="entry name" value="Sig_transdc_resp-reg_receiver"/>
</dbReference>
<dbReference type="PANTHER" id="PTHR43214">
    <property type="entry name" value="TWO-COMPONENT RESPONSE REGULATOR"/>
    <property type="match status" value="1"/>
</dbReference>
<dbReference type="InterPro" id="IPR011006">
    <property type="entry name" value="CheY-like_superfamily"/>
</dbReference>
<dbReference type="Pfam" id="PF00072">
    <property type="entry name" value="Response_reg"/>
    <property type="match status" value="1"/>
</dbReference>
<dbReference type="InterPro" id="IPR058245">
    <property type="entry name" value="NreC/VraR/RcsB-like_REC"/>
</dbReference>